<dbReference type="PANTHER" id="PTHR45714">
    <property type="entry name" value="HOMEOBOX-LEUCINE ZIPPER PROTEIN HAT14"/>
    <property type="match status" value="1"/>
</dbReference>
<evidence type="ECO:0000256" key="10">
    <source>
        <dbReference type="SAM" id="Coils"/>
    </source>
</evidence>
<protein>
    <recommendedName>
        <fullName evidence="12">Homeobox domain-containing protein</fullName>
    </recommendedName>
</protein>
<comment type="similarity">
    <text evidence="2">Belongs to the HD-ZIP homeobox family. Class II subfamily.</text>
</comment>
<evidence type="ECO:0000256" key="11">
    <source>
        <dbReference type="SAM" id="MobiDB-lite"/>
    </source>
</evidence>
<dbReference type="GO" id="GO:0043565">
    <property type="term" value="F:sequence-specific DNA binding"/>
    <property type="evidence" value="ECO:0007669"/>
    <property type="project" value="InterPro"/>
</dbReference>
<dbReference type="SMART" id="SM00340">
    <property type="entry name" value="HALZ"/>
    <property type="match status" value="1"/>
</dbReference>
<evidence type="ECO:0000313" key="13">
    <source>
        <dbReference type="EMBL" id="GAA0183959.1"/>
    </source>
</evidence>
<dbReference type="Proteomes" id="UP001454036">
    <property type="component" value="Unassembled WGS sequence"/>
</dbReference>
<evidence type="ECO:0000256" key="9">
    <source>
        <dbReference type="RuleBase" id="RU000682"/>
    </source>
</evidence>
<dbReference type="InterPro" id="IPR017970">
    <property type="entry name" value="Homeobox_CS"/>
</dbReference>
<evidence type="ECO:0000259" key="12">
    <source>
        <dbReference type="PROSITE" id="PS50071"/>
    </source>
</evidence>
<evidence type="ECO:0000256" key="6">
    <source>
        <dbReference type="ARBA" id="ARBA00023163"/>
    </source>
</evidence>
<dbReference type="AlphaFoldDB" id="A0AAV3RSI0"/>
<dbReference type="InterPro" id="IPR009057">
    <property type="entry name" value="Homeodomain-like_sf"/>
</dbReference>
<gene>
    <name evidence="13" type="ORF">LIER_42492</name>
</gene>
<feature type="coiled-coil region" evidence="10">
    <location>
        <begin position="161"/>
        <end position="191"/>
    </location>
</feature>
<keyword evidence="5 8" id="KW-0371">Homeobox</keyword>
<keyword evidence="7 8" id="KW-0539">Nucleus</keyword>
<dbReference type="EMBL" id="BAABME010029648">
    <property type="protein sequence ID" value="GAA0183959.1"/>
    <property type="molecule type" value="Genomic_DNA"/>
</dbReference>
<dbReference type="InterPro" id="IPR050762">
    <property type="entry name" value="HD-ZIP_Homeobox_LZ_Class_II"/>
</dbReference>
<name>A0AAV3RSI0_LITER</name>
<dbReference type="PROSITE" id="PS00027">
    <property type="entry name" value="HOMEOBOX_1"/>
    <property type="match status" value="1"/>
</dbReference>
<dbReference type="Gene3D" id="1.10.10.60">
    <property type="entry name" value="Homeodomain-like"/>
    <property type="match status" value="1"/>
</dbReference>
<dbReference type="Pfam" id="PF02183">
    <property type="entry name" value="HALZ"/>
    <property type="match status" value="1"/>
</dbReference>
<feature type="domain" description="Homeobox" evidence="12">
    <location>
        <begin position="95"/>
        <end position="155"/>
    </location>
</feature>
<keyword evidence="14" id="KW-1185">Reference proteome</keyword>
<dbReference type="Pfam" id="PF00046">
    <property type="entry name" value="Homeodomain"/>
    <property type="match status" value="1"/>
</dbReference>
<dbReference type="SUPFAM" id="SSF46689">
    <property type="entry name" value="Homeodomain-like"/>
    <property type="match status" value="1"/>
</dbReference>
<evidence type="ECO:0000256" key="1">
    <source>
        <dbReference type="ARBA" id="ARBA00004123"/>
    </source>
</evidence>
<dbReference type="CDD" id="cd00086">
    <property type="entry name" value="homeodomain"/>
    <property type="match status" value="1"/>
</dbReference>
<evidence type="ECO:0000313" key="14">
    <source>
        <dbReference type="Proteomes" id="UP001454036"/>
    </source>
</evidence>
<dbReference type="InterPro" id="IPR001356">
    <property type="entry name" value="HD"/>
</dbReference>
<keyword evidence="3" id="KW-0805">Transcription regulation</keyword>
<organism evidence="13 14">
    <name type="scientific">Lithospermum erythrorhizon</name>
    <name type="common">Purple gromwell</name>
    <name type="synonym">Lithospermum officinale var. erythrorhizon</name>
    <dbReference type="NCBI Taxonomy" id="34254"/>
    <lineage>
        <taxon>Eukaryota</taxon>
        <taxon>Viridiplantae</taxon>
        <taxon>Streptophyta</taxon>
        <taxon>Embryophyta</taxon>
        <taxon>Tracheophyta</taxon>
        <taxon>Spermatophyta</taxon>
        <taxon>Magnoliopsida</taxon>
        <taxon>eudicotyledons</taxon>
        <taxon>Gunneridae</taxon>
        <taxon>Pentapetalae</taxon>
        <taxon>asterids</taxon>
        <taxon>lamiids</taxon>
        <taxon>Boraginales</taxon>
        <taxon>Boraginaceae</taxon>
        <taxon>Boraginoideae</taxon>
        <taxon>Lithospermeae</taxon>
        <taxon>Lithospermum</taxon>
    </lineage>
</organism>
<dbReference type="PROSITE" id="PS50071">
    <property type="entry name" value="HOMEOBOX_2"/>
    <property type="match status" value="1"/>
</dbReference>
<evidence type="ECO:0000256" key="4">
    <source>
        <dbReference type="ARBA" id="ARBA00023125"/>
    </source>
</evidence>
<comment type="caution">
    <text evidence="13">The sequence shown here is derived from an EMBL/GenBank/DDBJ whole genome shotgun (WGS) entry which is preliminary data.</text>
</comment>
<dbReference type="GO" id="GO:0005634">
    <property type="term" value="C:nucleus"/>
    <property type="evidence" value="ECO:0007669"/>
    <property type="project" value="UniProtKB-SubCell"/>
</dbReference>
<evidence type="ECO:0000256" key="7">
    <source>
        <dbReference type="ARBA" id="ARBA00023242"/>
    </source>
</evidence>
<dbReference type="PANTHER" id="PTHR45714:SF34">
    <property type="entry name" value="HOMEOBOX-LEUCINE ZIPPER PROTEIN HAT9"/>
    <property type="match status" value="1"/>
</dbReference>
<feature type="DNA-binding region" description="Homeobox" evidence="8">
    <location>
        <begin position="97"/>
        <end position="156"/>
    </location>
</feature>
<dbReference type="SMART" id="SM00389">
    <property type="entry name" value="HOX"/>
    <property type="match status" value="1"/>
</dbReference>
<evidence type="ECO:0000256" key="3">
    <source>
        <dbReference type="ARBA" id="ARBA00023015"/>
    </source>
</evidence>
<keyword evidence="10" id="KW-0175">Coiled coil</keyword>
<comment type="subcellular location">
    <subcellularLocation>
        <location evidence="1 8 9">Nucleus</location>
    </subcellularLocation>
</comment>
<feature type="compositionally biased region" description="Acidic residues" evidence="11">
    <location>
        <begin position="80"/>
        <end position="90"/>
    </location>
</feature>
<accession>A0AAV3RSI0</accession>
<keyword evidence="6" id="KW-0804">Transcription</keyword>
<evidence type="ECO:0000256" key="2">
    <source>
        <dbReference type="ARBA" id="ARBA00006074"/>
    </source>
</evidence>
<sequence>MEDGVVCDTTLALSIGYYGDHVAPKRAKKDDNKKSVTCLDLSLNTHGEEAIDDMENDNGEGMVIYEDGKQSSKNSSDTNKDDDDDDDDNDNVNNTNGVRKKLMLTKEQTKFLEERFKCHPTINTTQKQVIAASLNLKPRQVEVWFQNRRARRKLKQVEVDYKLMKKCCDSLSEENRRLKRELQELRSLKFNQQTSPLFMQLSKASKRISSTEKFLRNKEKT</sequence>
<keyword evidence="4 8" id="KW-0238">DNA-binding</keyword>
<evidence type="ECO:0000256" key="5">
    <source>
        <dbReference type="ARBA" id="ARBA00023155"/>
    </source>
</evidence>
<evidence type="ECO:0000256" key="8">
    <source>
        <dbReference type="PROSITE-ProRule" id="PRU00108"/>
    </source>
</evidence>
<feature type="region of interest" description="Disordered" evidence="11">
    <location>
        <begin position="67"/>
        <end position="100"/>
    </location>
</feature>
<dbReference type="InterPro" id="IPR003106">
    <property type="entry name" value="Leu_zip_homeo"/>
</dbReference>
<dbReference type="GO" id="GO:0000981">
    <property type="term" value="F:DNA-binding transcription factor activity, RNA polymerase II-specific"/>
    <property type="evidence" value="ECO:0007669"/>
    <property type="project" value="InterPro"/>
</dbReference>
<reference evidence="13 14" key="1">
    <citation type="submission" date="2024-01" db="EMBL/GenBank/DDBJ databases">
        <title>The complete chloroplast genome sequence of Lithospermum erythrorhizon: insights into the phylogenetic relationship among Boraginaceae species and the maternal lineages of purple gromwells.</title>
        <authorList>
            <person name="Okada T."/>
            <person name="Watanabe K."/>
        </authorList>
    </citation>
    <scope>NUCLEOTIDE SEQUENCE [LARGE SCALE GENOMIC DNA]</scope>
</reference>
<proteinExistence type="inferred from homology"/>